<gene>
    <name evidence="2" type="ORF">GCM10009784_25810</name>
</gene>
<dbReference type="RefSeq" id="WP_277358632.1">
    <property type="nucleotide sequence ID" value="NZ_BAAAON010000003.1"/>
</dbReference>
<evidence type="ECO:0000313" key="2">
    <source>
        <dbReference type="EMBL" id="GAA2176986.1"/>
    </source>
</evidence>
<dbReference type="PROSITE" id="PS51257">
    <property type="entry name" value="PROKAR_LIPOPROTEIN"/>
    <property type="match status" value="1"/>
</dbReference>
<sequence length="166" mass="17580">MNTRKHMSRTRTLALAGILPLAALGLTGCNGTSGSEEGADVEDVVEEDNETAPYNGALDSEFYDAYQSYIGEEVTVSADVNEIVSDTSFTIAGTDDTTVEALLVVLEEGTVEVEPGAAVSVTGTVMESFDLPTVEDDTGLDLEEDAYADYDGENYIVASEVDVEES</sequence>
<feature type="signal peptide" evidence="1">
    <location>
        <begin position="1"/>
        <end position="25"/>
    </location>
</feature>
<reference evidence="3" key="1">
    <citation type="journal article" date="2019" name="Int. J. Syst. Evol. Microbiol.">
        <title>The Global Catalogue of Microorganisms (GCM) 10K type strain sequencing project: providing services to taxonomists for standard genome sequencing and annotation.</title>
        <authorList>
            <consortium name="The Broad Institute Genomics Platform"/>
            <consortium name="The Broad Institute Genome Sequencing Center for Infectious Disease"/>
            <person name="Wu L."/>
            <person name="Ma J."/>
        </authorList>
    </citation>
    <scope>NUCLEOTIDE SEQUENCE [LARGE SCALE GENOMIC DNA]</scope>
    <source>
        <strain evidence="3">JCM 14917</strain>
    </source>
</reference>
<keyword evidence="1" id="KW-0732">Signal</keyword>
<protein>
    <recommendedName>
        <fullName evidence="4">DUF5666 domain-containing protein</fullName>
    </recommendedName>
</protein>
<organism evidence="2 3">
    <name type="scientific">Arthrobacter parietis</name>
    <dbReference type="NCBI Taxonomy" id="271434"/>
    <lineage>
        <taxon>Bacteria</taxon>
        <taxon>Bacillati</taxon>
        <taxon>Actinomycetota</taxon>
        <taxon>Actinomycetes</taxon>
        <taxon>Micrococcales</taxon>
        <taxon>Micrococcaceae</taxon>
        <taxon>Arthrobacter</taxon>
    </lineage>
</organism>
<dbReference type="Proteomes" id="UP001500974">
    <property type="component" value="Unassembled WGS sequence"/>
</dbReference>
<accession>A0ABP5MS32</accession>
<keyword evidence="3" id="KW-1185">Reference proteome</keyword>
<comment type="caution">
    <text evidence="2">The sequence shown here is derived from an EMBL/GenBank/DDBJ whole genome shotgun (WGS) entry which is preliminary data.</text>
</comment>
<evidence type="ECO:0008006" key="4">
    <source>
        <dbReference type="Google" id="ProtNLM"/>
    </source>
</evidence>
<feature type="chain" id="PRO_5045434609" description="DUF5666 domain-containing protein" evidence="1">
    <location>
        <begin position="26"/>
        <end position="166"/>
    </location>
</feature>
<evidence type="ECO:0000313" key="3">
    <source>
        <dbReference type="Proteomes" id="UP001500974"/>
    </source>
</evidence>
<evidence type="ECO:0000256" key="1">
    <source>
        <dbReference type="SAM" id="SignalP"/>
    </source>
</evidence>
<dbReference type="EMBL" id="BAAAON010000003">
    <property type="protein sequence ID" value="GAA2176986.1"/>
    <property type="molecule type" value="Genomic_DNA"/>
</dbReference>
<name>A0ABP5MS32_9MICC</name>
<proteinExistence type="predicted"/>